<dbReference type="AlphaFoldDB" id="A0A6M2CLZ1"/>
<protein>
    <submittedName>
        <fullName evidence="1">Putative tick transposon</fullName>
    </submittedName>
</protein>
<proteinExistence type="predicted"/>
<sequence length="220" mass="25238">MGKLKINDKEIDKVGRISYLGVMLDDALNWRPHLGTLGKKLSSVCFTLTKARQHFETDILRTIYFSLFQSQITYCIECGGLTYHTYIKHIICLQKRALRIINHVPPRTPSQPLFSKTAIMPVPTLRDYRITLLVYKIICNNFPFPRTIFQTTGKSSRSASEGKFMIPLSHNTYGQRRLKYAGVKVWNDLPSSVLQSTRVDQALKAFFLHHTTSSLSKNQK</sequence>
<reference evidence="1" key="1">
    <citation type="submission" date="2019-09" db="EMBL/GenBank/DDBJ databases">
        <title>Organ-specific transcriptomic study of the physiology of the cattle tick, Rhipicephalus microplus.</title>
        <authorList>
            <person name="Tirloni L."/>
            <person name="Braz G."/>
            <person name="Gandara A.C.P."/>
            <person name="Sabadin G.A."/>
            <person name="da Silva R.M."/>
            <person name="Guizzo M.G."/>
            <person name="Machado J.A."/>
            <person name="Costa E.P."/>
            <person name="Gomes H.F."/>
            <person name="Moraes J."/>
            <person name="Mota M.B.S."/>
            <person name="Mesquita R.D."/>
            <person name="Alvarenga P.H."/>
            <person name="Alves F."/>
            <person name="Seixas A."/>
            <person name="da Fonseca R.N."/>
            <person name="Fogaca A."/>
            <person name="Logullo C."/>
            <person name="Tanaka A."/>
            <person name="Daffre S."/>
            <person name="Termignoni C."/>
            <person name="Vaz I.S.Jr."/>
            <person name="Oliveira P.L."/>
            <person name="Ribeiro J.M."/>
        </authorList>
    </citation>
    <scope>NUCLEOTIDE SEQUENCE</scope>
    <source>
        <strain evidence="1">Porto Alegre</strain>
    </source>
</reference>
<dbReference type="EMBL" id="GHWJ01001780">
    <property type="protein sequence ID" value="NOV34517.1"/>
    <property type="molecule type" value="Transcribed_RNA"/>
</dbReference>
<name>A0A6M2CLZ1_RHIMP</name>
<organism evidence="1">
    <name type="scientific">Rhipicephalus microplus</name>
    <name type="common">Cattle tick</name>
    <name type="synonym">Boophilus microplus</name>
    <dbReference type="NCBI Taxonomy" id="6941"/>
    <lineage>
        <taxon>Eukaryota</taxon>
        <taxon>Metazoa</taxon>
        <taxon>Ecdysozoa</taxon>
        <taxon>Arthropoda</taxon>
        <taxon>Chelicerata</taxon>
        <taxon>Arachnida</taxon>
        <taxon>Acari</taxon>
        <taxon>Parasitiformes</taxon>
        <taxon>Ixodida</taxon>
        <taxon>Ixodoidea</taxon>
        <taxon>Ixodidae</taxon>
        <taxon>Rhipicephalinae</taxon>
        <taxon>Rhipicephalus</taxon>
        <taxon>Boophilus</taxon>
    </lineage>
</organism>
<evidence type="ECO:0000313" key="1">
    <source>
        <dbReference type="EMBL" id="NOV34517.1"/>
    </source>
</evidence>
<accession>A0A6M2CLZ1</accession>